<dbReference type="SUPFAM" id="SSF53474">
    <property type="entry name" value="alpha/beta-Hydrolases"/>
    <property type="match status" value="1"/>
</dbReference>
<gene>
    <name evidence="2" type="ORF">ACFO60_39270</name>
</gene>
<dbReference type="PRINTS" id="PR00111">
    <property type="entry name" value="ABHYDROLASE"/>
</dbReference>
<name>A0ABV9CVU4_9ACTN</name>
<organism evidence="2 3">
    <name type="scientific">Sphaerisporangium dianthi</name>
    <dbReference type="NCBI Taxonomy" id="1436120"/>
    <lineage>
        <taxon>Bacteria</taxon>
        <taxon>Bacillati</taxon>
        <taxon>Actinomycetota</taxon>
        <taxon>Actinomycetes</taxon>
        <taxon>Streptosporangiales</taxon>
        <taxon>Streptosporangiaceae</taxon>
        <taxon>Sphaerisporangium</taxon>
    </lineage>
</organism>
<reference evidence="3" key="1">
    <citation type="journal article" date="2019" name="Int. J. Syst. Evol. Microbiol.">
        <title>The Global Catalogue of Microorganisms (GCM) 10K type strain sequencing project: providing services to taxonomists for standard genome sequencing and annotation.</title>
        <authorList>
            <consortium name="The Broad Institute Genomics Platform"/>
            <consortium name="The Broad Institute Genome Sequencing Center for Infectious Disease"/>
            <person name="Wu L."/>
            <person name="Ma J."/>
        </authorList>
    </citation>
    <scope>NUCLEOTIDE SEQUENCE [LARGE SCALE GENOMIC DNA]</scope>
    <source>
        <strain evidence="3">CGMCC 4.7132</strain>
    </source>
</reference>
<dbReference type="Pfam" id="PF12697">
    <property type="entry name" value="Abhydrolase_6"/>
    <property type="match status" value="1"/>
</dbReference>
<evidence type="ECO:0000259" key="1">
    <source>
        <dbReference type="Pfam" id="PF12697"/>
    </source>
</evidence>
<dbReference type="InterPro" id="IPR000073">
    <property type="entry name" value="AB_hydrolase_1"/>
</dbReference>
<dbReference type="Gene3D" id="3.40.50.1820">
    <property type="entry name" value="alpha/beta hydrolase"/>
    <property type="match status" value="1"/>
</dbReference>
<dbReference type="EMBL" id="JBHSFP010000060">
    <property type="protein sequence ID" value="MFC4536847.1"/>
    <property type="molecule type" value="Genomic_DNA"/>
</dbReference>
<evidence type="ECO:0000313" key="3">
    <source>
        <dbReference type="Proteomes" id="UP001596004"/>
    </source>
</evidence>
<keyword evidence="2" id="KW-0378">Hydrolase</keyword>
<feature type="domain" description="AB hydrolase-1" evidence="1">
    <location>
        <begin position="22"/>
        <end position="248"/>
    </location>
</feature>
<accession>A0ABV9CVU4</accession>
<evidence type="ECO:0000313" key="2">
    <source>
        <dbReference type="EMBL" id="MFC4536847.1"/>
    </source>
</evidence>
<dbReference type="InterPro" id="IPR050266">
    <property type="entry name" value="AB_hydrolase_sf"/>
</dbReference>
<protein>
    <submittedName>
        <fullName evidence="2">Alpha/beta fold hydrolase</fullName>
    </submittedName>
</protein>
<dbReference type="InterPro" id="IPR029058">
    <property type="entry name" value="AB_hydrolase_fold"/>
</dbReference>
<proteinExistence type="predicted"/>
<dbReference type="Proteomes" id="UP001596004">
    <property type="component" value="Unassembled WGS sequence"/>
</dbReference>
<dbReference type="RefSeq" id="WP_380852074.1">
    <property type="nucleotide sequence ID" value="NZ_JBHSFP010000060.1"/>
</dbReference>
<keyword evidence="3" id="KW-1185">Reference proteome</keyword>
<comment type="caution">
    <text evidence="2">The sequence shown here is derived from an EMBL/GenBank/DDBJ whole genome shotgun (WGS) entry which is preliminary data.</text>
</comment>
<dbReference type="GO" id="GO:0016787">
    <property type="term" value="F:hydrolase activity"/>
    <property type="evidence" value="ECO:0007669"/>
    <property type="project" value="UniProtKB-KW"/>
</dbReference>
<sequence length="258" mass="27055">MQGERLNDGLSVAATGNGAPLVFLAGLGPGADLSHGVPRTMARSARAVALGSGRTVHLINRPIDMPSGTTIARLAGWHAVALHERFGKPVDVMGSSGGGVIALQLAMDHPEVVHRLVISVAASRVSDRGRHDLLRSVELERRGKSAAWMSSGLVAHGLLRVVVAAMYALGADQQRAPGEVALVEAIQEWDVTARLGEITAPTLVVGGTRDPLVPPALVEATARGIPNARLLLLRGRGHMTTLFDPRATRATTAFLDGR</sequence>
<dbReference type="PANTHER" id="PTHR43798:SF33">
    <property type="entry name" value="HYDROLASE, PUTATIVE (AFU_ORTHOLOGUE AFUA_2G14860)-RELATED"/>
    <property type="match status" value="1"/>
</dbReference>
<dbReference type="PANTHER" id="PTHR43798">
    <property type="entry name" value="MONOACYLGLYCEROL LIPASE"/>
    <property type="match status" value="1"/>
</dbReference>